<proteinExistence type="predicted"/>
<organism evidence="1 2">
    <name type="scientific">Aeromicrobium halocynthiae</name>
    <dbReference type="NCBI Taxonomy" id="560557"/>
    <lineage>
        <taxon>Bacteria</taxon>
        <taxon>Bacillati</taxon>
        <taxon>Actinomycetota</taxon>
        <taxon>Actinomycetes</taxon>
        <taxon>Propionibacteriales</taxon>
        <taxon>Nocardioidaceae</taxon>
        <taxon>Aeromicrobium</taxon>
    </lineage>
</organism>
<comment type="caution">
    <text evidence="1">The sequence shown here is derived from an EMBL/GenBank/DDBJ whole genome shotgun (WGS) entry which is preliminary data.</text>
</comment>
<dbReference type="Proteomes" id="UP001501480">
    <property type="component" value="Unassembled WGS sequence"/>
</dbReference>
<name>A0ABN2W1S9_9ACTN</name>
<dbReference type="EMBL" id="BAAAPY010000007">
    <property type="protein sequence ID" value="GAA2080178.1"/>
    <property type="molecule type" value="Genomic_DNA"/>
</dbReference>
<protein>
    <submittedName>
        <fullName evidence="1">Uncharacterized protein</fullName>
    </submittedName>
</protein>
<reference evidence="1 2" key="1">
    <citation type="journal article" date="2019" name="Int. J. Syst. Evol. Microbiol.">
        <title>The Global Catalogue of Microorganisms (GCM) 10K type strain sequencing project: providing services to taxonomists for standard genome sequencing and annotation.</title>
        <authorList>
            <consortium name="The Broad Institute Genomics Platform"/>
            <consortium name="The Broad Institute Genome Sequencing Center for Infectious Disease"/>
            <person name="Wu L."/>
            <person name="Ma J."/>
        </authorList>
    </citation>
    <scope>NUCLEOTIDE SEQUENCE [LARGE SCALE GENOMIC DNA]</scope>
    <source>
        <strain evidence="1 2">JCM 15749</strain>
    </source>
</reference>
<evidence type="ECO:0000313" key="1">
    <source>
        <dbReference type="EMBL" id="GAA2080178.1"/>
    </source>
</evidence>
<keyword evidence="2" id="KW-1185">Reference proteome</keyword>
<sequence length="45" mass="4942">MAYGERMRQHPLRTLLVAALVGVAALAYRRATADRGGVYDPQAVR</sequence>
<evidence type="ECO:0000313" key="2">
    <source>
        <dbReference type="Proteomes" id="UP001501480"/>
    </source>
</evidence>
<accession>A0ABN2W1S9</accession>
<gene>
    <name evidence="1" type="ORF">GCM10009821_20610</name>
</gene>